<sequence length="40" mass="4129">MTEPSSSLYPTLPEASTPPAAEPLGFLLPSPEQSARGEGD</sequence>
<reference evidence="2" key="1">
    <citation type="submission" date="2014-09" db="EMBL/GenBank/DDBJ databases">
        <authorList>
            <person name="Magalhaes I.L.F."/>
            <person name="Oliveira U."/>
            <person name="Santos F.R."/>
            <person name="Vidigal T.H.D.A."/>
            <person name="Brescovit A.D."/>
            <person name="Santos A.J."/>
        </authorList>
    </citation>
    <scope>NUCLEOTIDE SEQUENCE</scope>
    <source>
        <tissue evidence="2">Shoot tissue taken approximately 20 cm above the soil surface</tissue>
    </source>
</reference>
<reference evidence="2" key="2">
    <citation type="journal article" date="2015" name="Data Brief">
        <title>Shoot transcriptome of the giant reed, Arundo donax.</title>
        <authorList>
            <person name="Barrero R.A."/>
            <person name="Guerrero F.D."/>
            <person name="Moolhuijzen P."/>
            <person name="Goolsby J.A."/>
            <person name="Tidwell J."/>
            <person name="Bellgard S.E."/>
            <person name="Bellgard M.I."/>
        </authorList>
    </citation>
    <scope>NUCLEOTIDE SEQUENCE</scope>
    <source>
        <tissue evidence="2">Shoot tissue taken approximately 20 cm above the soil surface</tissue>
    </source>
</reference>
<protein>
    <submittedName>
        <fullName evidence="2">Uncharacterized protein</fullName>
    </submittedName>
</protein>
<evidence type="ECO:0000313" key="2">
    <source>
        <dbReference type="EMBL" id="JAD25946.1"/>
    </source>
</evidence>
<evidence type="ECO:0000256" key="1">
    <source>
        <dbReference type="SAM" id="MobiDB-lite"/>
    </source>
</evidence>
<dbReference type="AlphaFoldDB" id="A0A0A8YIW7"/>
<dbReference type="EMBL" id="GBRH01271949">
    <property type="protein sequence ID" value="JAD25946.1"/>
    <property type="molecule type" value="Transcribed_RNA"/>
</dbReference>
<organism evidence="2">
    <name type="scientific">Arundo donax</name>
    <name type="common">Giant reed</name>
    <name type="synonym">Donax arundinaceus</name>
    <dbReference type="NCBI Taxonomy" id="35708"/>
    <lineage>
        <taxon>Eukaryota</taxon>
        <taxon>Viridiplantae</taxon>
        <taxon>Streptophyta</taxon>
        <taxon>Embryophyta</taxon>
        <taxon>Tracheophyta</taxon>
        <taxon>Spermatophyta</taxon>
        <taxon>Magnoliopsida</taxon>
        <taxon>Liliopsida</taxon>
        <taxon>Poales</taxon>
        <taxon>Poaceae</taxon>
        <taxon>PACMAD clade</taxon>
        <taxon>Arundinoideae</taxon>
        <taxon>Arundineae</taxon>
        <taxon>Arundo</taxon>
    </lineage>
</organism>
<name>A0A0A8YIW7_ARUDO</name>
<proteinExistence type="predicted"/>
<feature type="region of interest" description="Disordered" evidence="1">
    <location>
        <begin position="1"/>
        <end position="40"/>
    </location>
</feature>
<accession>A0A0A8YIW7</accession>